<sequence length="75" mass="9059">MKRTLNFYIKKIIKKMHISYWNILLGGIFGIIRGIILACFILLIFSYISQKNYNYYINHSILINRFIICTMFLLY</sequence>
<evidence type="ECO:0000256" key="5">
    <source>
        <dbReference type="SAM" id="Phobius"/>
    </source>
</evidence>
<accession>A0A6C1FBE5</accession>
<organism evidence="6 7">
    <name type="scientific">Buchnera aphidicola subsp. Uroleucon sonchi</name>
    <dbReference type="NCBI Taxonomy" id="118118"/>
    <lineage>
        <taxon>Bacteria</taxon>
        <taxon>Pseudomonadati</taxon>
        <taxon>Pseudomonadota</taxon>
        <taxon>Gammaproteobacteria</taxon>
        <taxon>Enterobacterales</taxon>
        <taxon>Erwiniaceae</taxon>
        <taxon>Buchnera</taxon>
    </lineage>
</organism>
<feature type="transmembrane region" description="Helical" evidence="5">
    <location>
        <begin position="21"/>
        <end position="49"/>
    </location>
</feature>
<feature type="transmembrane region" description="Helical" evidence="5">
    <location>
        <begin position="55"/>
        <end position="74"/>
    </location>
</feature>
<protein>
    <submittedName>
        <fullName evidence="6">Uncharacterized protein</fullName>
    </submittedName>
</protein>
<dbReference type="GO" id="GO:0016020">
    <property type="term" value="C:membrane"/>
    <property type="evidence" value="ECO:0007669"/>
    <property type="project" value="UniProtKB-SubCell"/>
</dbReference>
<keyword evidence="2 5" id="KW-0812">Transmembrane</keyword>
<keyword evidence="4 5" id="KW-0472">Membrane</keyword>
<evidence type="ECO:0000256" key="2">
    <source>
        <dbReference type="ARBA" id="ARBA00022692"/>
    </source>
</evidence>
<reference evidence="6 7" key="1">
    <citation type="submission" date="2020-01" db="EMBL/GenBank/DDBJ databases">
        <title>Complete genome of Buchnera aphidicola isolated from Chaitophorus populeti.</title>
        <authorList>
            <person name="Park J."/>
            <person name="Xi H."/>
        </authorList>
    </citation>
    <scope>NUCLEOTIDE SEQUENCE [LARGE SCALE GENOMIC DNA]</scope>
    <source>
        <strain evidence="6 7">UsonBac</strain>
    </source>
</reference>
<evidence type="ECO:0000313" key="7">
    <source>
        <dbReference type="Proteomes" id="UP000502958"/>
    </source>
</evidence>
<dbReference type="Proteomes" id="UP000502958">
    <property type="component" value="Chromosome"/>
</dbReference>
<comment type="subcellular location">
    <subcellularLocation>
        <location evidence="1">Membrane</location>
        <topology evidence="1">Multi-pass membrane protein</topology>
    </subcellularLocation>
</comment>
<dbReference type="AlphaFoldDB" id="A0A6C1FBE5"/>
<evidence type="ECO:0000256" key="4">
    <source>
        <dbReference type="ARBA" id="ARBA00023136"/>
    </source>
</evidence>
<dbReference type="Pfam" id="PF02674">
    <property type="entry name" value="Colicin_V"/>
    <property type="match status" value="1"/>
</dbReference>
<dbReference type="GO" id="GO:0009403">
    <property type="term" value="P:toxin biosynthetic process"/>
    <property type="evidence" value="ECO:0007669"/>
    <property type="project" value="InterPro"/>
</dbReference>
<gene>
    <name evidence="6" type="ORF">GUU85_00785</name>
</gene>
<evidence type="ECO:0000256" key="1">
    <source>
        <dbReference type="ARBA" id="ARBA00004141"/>
    </source>
</evidence>
<evidence type="ECO:0000313" key="6">
    <source>
        <dbReference type="EMBL" id="QIE02274.1"/>
    </source>
</evidence>
<keyword evidence="3 5" id="KW-1133">Transmembrane helix</keyword>
<proteinExistence type="predicted"/>
<name>A0A6C1FBE5_BUCUN</name>
<dbReference type="EMBL" id="CP047588">
    <property type="protein sequence ID" value="QIE02274.1"/>
    <property type="molecule type" value="Genomic_DNA"/>
</dbReference>
<evidence type="ECO:0000256" key="3">
    <source>
        <dbReference type="ARBA" id="ARBA00022989"/>
    </source>
</evidence>
<dbReference type="InterPro" id="IPR003825">
    <property type="entry name" value="Colicin-V_CvpA"/>
</dbReference>